<accession>A0ABQ5TCQ5</accession>
<keyword evidence="3" id="KW-1185">Reference proteome</keyword>
<evidence type="ECO:0000256" key="1">
    <source>
        <dbReference type="SAM" id="Phobius"/>
    </source>
</evidence>
<proteinExistence type="predicted"/>
<keyword evidence="1" id="KW-0472">Membrane</keyword>
<sequence length="110" mass="12380">MKKRIISITVVTIIFSALIVYSRLFVYGNSSSNHDFPIPKAADLINTNQHSEIYNWIKASEENGVPSSYMDFIEQAGWEEGAREGAAVYYTKGDHTVEVISTTNQLTIIY</sequence>
<comment type="caution">
    <text evidence="2">The sequence shown here is derived from an EMBL/GenBank/DDBJ whole genome shotgun (WGS) entry which is preliminary data.</text>
</comment>
<organism evidence="2 3">
    <name type="scientific">Oceanobacillus kimchii</name>
    <dbReference type="NCBI Taxonomy" id="746691"/>
    <lineage>
        <taxon>Bacteria</taxon>
        <taxon>Bacillati</taxon>
        <taxon>Bacillota</taxon>
        <taxon>Bacilli</taxon>
        <taxon>Bacillales</taxon>
        <taxon>Bacillaceae</taxon>
        <taxon>Oceanobacillus</taxon>
    </lineage>
</organism>
<keyword evidence="1" id="KW-0812">Transmembrane</keyword>
<evidence type="ECO:0000313" key="3">
    <source>
        <dbReference type="Proteomes" id="UP001275436"/>
    </source>
</evidence>
<protein>
    <submittedName>
        <fullName evidence="2">Uncharacterized protein</fullName>
    </submittedName>
</protein>
<name>A0ABQ5TCQ5_9BACI</name>
<evidence type="ECO:0000313" key="2">
    <source>
        <dbReference type="EMBL" id="GLO64373.1"/>
    </source>
</evidence>
<dbReference type="EMBL" id="BSKO01000001">
    <property type="protein sequence ID" value="GLO64373.1"/>
    <property type="molecule type" value="Genomic_DNA"/>
</dbReference>
<keyword evidence="1" id="KW-1133">Transmembrane helix</keyword>
<gene>
    <name evidence="2" type="ORF">MACH08_01570</name>
</gene>
<reference evidence="2 3" key="1">
    <citation type="submission" date="2023-02" db="EMBL/GenBank/DDBJ databases">
        <title>Oceanobacillus kimchii IFOP_LL358 isolated form Alexandrium catenella lab strain.</title>
        <authorList>
            <person name="Gajardo G."/>
            <person name="Ueki S."/>
            <person name="Maruyama F."/>
        </authorList>
    </citation>
    <scope>NUCLEOTIDE SEQUENCE [LARGE SCALE GENOMIC DNA]</scope>
    <source>
        <strain evidence="2 3">IFOP_LL358</strain>
    </source>
</reference>
<feature type="transmembrane region" description="Helical" evidence="1">
    <location>
        <begin position="6"/>
        <end position="26"/>
    </location>
</feature>
<dbReference type="RefSeq" id="WP_069686467.1">
    <property type="nucleotide sequence ID" value="NZ_BSKO01000001.1"/>
</dbReference>
<dbReference type="Proteomes" id="UP001275436">
    <property type="component" value="Unassembled WGS sequence"/>
</dbReference>